<dbReference type="Proteomes" id="UP000184041">
    <property type="component" value="Unassembled WGS sequence"/>
</dbReference>
<dbReference type="STRING" id="1194090.SAMN05443144_103223"/>
<dbReference type="AlphaFoldDB" id="A0A1M4WHM9"/>
<proteinExistence type="predicted"/>
<accession>A0A1M4WHM9</accession>
<organism evidence="1 2">
    <name type="scientific">Fodinibius roseus</name>
    <dbReference type="NCBI Taxonomy" id="1194090"/>
    <lineage>
        <taxon>Bacteria</taxon>
        <taxon>Pseudomonadati</taxon>
        <taxon>Balneolota</taxon>
        <taxon>Balneolia</taxon>
        <taxon>Balneolales</taxon>
        <taxon>Balneolaceae</taxon>
        <taxon>Fodinibius</taxon>
    </lineage>
</organism>
<name>A0A1M4WHM9_9BACT</name>
<dbReference type="OrthoDB" id="9775207at2"/>
<dbReference type="RefSeq" id="WP_073059810.1">
    <property type="nucleotide sequence ID" value="NZ_FQUS01000003.1"/>
</dbReference>
<evidence type="ECO:0000313" key="1">
    <source>
        <dbReference type="EMBL" id="SHE80748.1"/>
    </source>
</evidence>
<keyword evidence="2" id="KW-1185">Reference proteome</keyword>
<sequence>MTAIALLIFNDTILGLVASVQMWFNDMVRVGDRVEMRKDLKKYHLLKEEKSNLSTGLLYKKKKP</sequence>
<evidence type="ECO:0000313" key="2">
    <source>
        <dbReference type="Proteomes" id="UP000184041"/>
    </source>
</evidence>
<dbReference type="EMBL" id="FQUS01000003">
    <property type="protein sequence ID" value="SHE80748.1"/>
    <property type="molecule type" value="Genomic_DNA"/>
</dbReference>
<reference evidence="1 2" key="1">
    <citation type="submission" date="2016-11" db="EMBL/GenBank/DDBJ databases">
        <authorList>
            <person name="Jaros S."/>
            <person name="Januszkiewicz K."/>
            <person name="Wedrychowicz H."/>
        </authorList>
    </citation>
    <scope>NUCLEOTIDE SEQUENCE [LARGE SCALE GENOMIC DNA]</scope>
    <source>
        <strain evidence="1 2">DSM 21986</strain>
    </source>
</reference>
<protein>
    <submittedName>
        <fullName evidence="1">Mechanosensitive ion channel</fullName>
    </submittedName>
</protein>
<gene>
    <name evidence="1" type="ORF">SAMN05443144_103223</name>
</gene>